<dbReference type="Proteomes" id="UP001281410">
    <property type="component" value="Unassembled WGS sequence"/>
</dbReference>
<sequence length="298" mass="33099">MINDEVCRNITPTRGLRQGDLLSLFLFLICAEGLTSLIHQAQIRGDISGFQCSRGGPVITHLLFSDDSLIFTKDNDRNCVSIREILAVYGRATGQAINFAKSAMCISLSFSVLEGQTLASRVGIKLVECHENYMGLPCFTGRSKRKIFASIVDRVWGKIKGWGEKLFSVAGKEILAKAVIQATPSYAMGMFLLPQALIKEIHRLCSRFWWGGNEKHTKIHWCTWKHLCKPKGEGGLGFQDLEISNRALLAKQCLRLLKNPNSLAGRVPKSCYYNEGSILDATLKANGSYVWNSLILGK</sequence>
<feature type="transmembrane region" description="Helical" evidence="1">
    <location>
        <begin position="21"/>
        <end position="38"/>
    </location>
</feature>
<accession>A0AAE0B7K8</accession>
<dbReference type="AlphaFoldDB" id="A0AAE0B7K8"/>
<feature type="domain" description="Reverse transcriptase" evidence="2">
    <location>
        <begin position="1"/>
        <end position="126"/>
    </location>
</feature>
<evidence type="ECO:0000259" key="2">
    <source>
        <dbReference type="PROSITE" id="PS50878"/>
    </source>
</evidence>
<dbReference type="PROSITE" id="PS50878">
    <property type="entry name" value="RT_POL"/>
    <property type="match status" value="1"/>
</dbReference>
<organism evidence="3 4">
    <name type="scientific">Dipteronia sinensis</name>
    <dbReference type="NCBI Taxonomy" id="43782"/>
    <lineage>
        <taxon>Eukaryota</taxon>
        <taxon>Viridiplantae</taxon>
        <taxon>Streptophyta</taxon>
        <taxon>Embryophyta</taxon>
        <taxon>Tracheophyta</taxon>
        <taxon>Spermatophyta</taxon>
        <taxon>Magnoliopsida</taxon>
        <taxon>eudicotyledons</taxon>
        <taxon>Gunneridae</taxon>
        <taxon>Pentapetalae</taxon>
        <taxon>rosids</taxon>
        <taxon>malvids</taxon>
        <taxon>Sapindales</taxon>
        <taxon>Sapindaceae</taxon>
        <taxon>Hippocastanoideae</taxon>
        <taxon>Acereae</taxon>
        <taxon>Dipteronia</taxon>
    </lineage>
</organism>
<evidence type="ECO:0000313" key="3">
    <source>
        <dbReference type="EMBL" id="KAK3230765.1"/>
    </source>
</evidence>
<keyword evidence="1" id="KW-0812">Transmembrane</keyword>
<keyword evidence="4" id="KW-1185">Reference proteome</keyword>
<keyword evidence="1" id="KW-0472">Membrane</keyword>
<comment type="caution">
    <text evidence="3">The sequence shown here is derived from an EMBL/GenBank/DDBJ whole genome shotgun (WGS) entry which is preliminary data.</text>
</comment>
<reference evidence="3" key="1">
    <citation type="journal article" date="2023" name="Plant J.">
        <title>Genome sequences and population genomics provide insights into the demographic history, inbreeding, and mutation load of two 'living fossil' tree species of Dipteronia.</title>
        <authorList>
            <person name="Feng Y."/>
            <person name="Comes H.P."/>
            <person name="Chen J."/>
            <person name="Zhu S."/>
            <person name="Lu R."/>
            <person name="Zhang X."/>
            <person name="Li P."/>
            <person name="Qiu J."/>
            <person name="Olsen K.M."/>
            <person name="Qiu Y."/>
        </authorList>
    </citation>
    <scope>NUCLEOTIDE SEQUENCE</scope>
    <source>
        <strain evidence="3">NBL</strain>
    </source>
</reference>
<dbReference type="EMBL" id="JANJYJ010000001">
    <property type="protein sequence ID" value="KAK3230765.1"/>
    <property type="molecule type" value="Genomic_DNA"/>
</dbReference>
<keyword evidence="1" id="KW-1133">Transmembrane helix</keyword>
<evidence type="ECO:0000313" key="4">
    <source>
        <dbReference type="Proteomes" id="UP001281410"/>
    </source>
</evidence>
<dbReference type="PANTHER" id="PTHR33116:SF86">
    <property type="entry name" value="REVERSE TRANSCRIPTASE DOMAIN-CONTAINING PROTEIN"/>
    <property type="match status" value="1"/>
</dbReference>
<protein>
    <recommendedName>
        <fullName evidence="2">Reverse transcriptase domain-containing protein</fullName>
    </recommendedName>
</protein>
<dbReference type="InterPro" id="IPR000477">
    <property type="entry name" value="RT_dom"/>
</dbReference>
<proteinExistence type="predicted"/>
<gene>
    <name evidence="3" type="ORF">Dsin_002646</name>
</gene>
<dbReference type="PANTHER" id="PTHR33116">
    <property type="entry name" value="REVERSE TRANSCRIPTASE ZINC-BINDING DOMAIN-CONTAINING PROTEIN-RELATED-RELATED"/>
    <property type="match status" value="1"/>
</dbReference>
<name>A0AAE0B7K8_9ROSI</name>
<evidence type="ECO:0000256" key="1">
    <source>
        <dbReference type="SAM" id="Phobius"/>
    </source>
</evidence>